<gene>
    <name evidence="2" type="ORF">FB381_2459</name>
</gene>
<reference evidence="2 3" key="1">
    <citation type="submission" date="2019-06" db="EMBL/GenBank/DDBJ databases">
        <title>Sequencing the genomes of 1000 actinobacteria strains.</title>
        <authorList>
            <person name="Klenk H.-P."/>
        </authorList>
    </citation>
    <scope>NUCLEOTIDE SEQUENCE [LARGE SCALE GENOMIC DNA]</scope>
    <source>
        <strain evidence="2 3">DSM 25218</strain>
    </source>
</reference>
<organism evidence="2 3">
    <name type="scientific">Nocardioides albertanoniae</name>
    <dbReference type="NCBI Taxonomy" id="1175486"/>
    <lineage>
        <taxon>Bacteria</taxon>
        <taxon>Bacillati</taxon>
        <taxon>Actinomycetota</taxon>
        <taxon>Actinomycetes</taxon>
        <taxon>Propionibacteriales</taxon>
        <taxon>Nocardioidaceae</taxon>
        <taxon>Nocardioides</taxon>
    </lineage>
</organism>
<evidence type="ECO:0000256" key="1">
    <source>
        <dbReference type="SAM" id="Phobius"/>
    </source>
</evidence>
<feature type="transmembrane region" description="Helical" evidence="1">
    <location>
        <begin position="51"/>
        <end position="72"/>
    </location>
</feature>
<dbReference type="EMBL" id="VFOV01000001">
    <property type="protein sequence ID" value="TQL68568.1"/>
    <property type="molecule type" value="Genomic_DNA"/>
</dbReference>
<keyword evidence="1" id="KW-0472">Membrane</keyword>
<evidence type="ECO:0000313" key="2">
    <source>
        <dbReference type="EMBL" id="TQL68568.1"/>
    </source>
</evidence>
<dbReference type="RefSeq" id="WP_211352404.1">
    <property type="nucleotide sequence ID" value="NZ_VFOV01000001.1"/>
</dbReference>
<keyword evidence="1" id="KW-0812">Transmembrane</keyword>
<proteinExistence type="predicted"/>
<keyword evidence="3" id="KW-1185">Reference proteome</keyword>
<name>A0A543A7J8_9ACTN</name>
<accession>A0A543A7J8</accession>
<comment type="caution">
    <text evidence="2">The sequence shown here is derived from an EMBL/GenBank/DDBJ whole genome shotgun (WGS) entry which is preliminary data.</text>
</comment>
<protein>
    <submittedName>
        <fullName evidence="2">Uncharacterized protein</fullName>
    </submittedName>
</protein>
<dbReference type="Proteomes" id="UP000320209">
    <property type="component" value="Unassembled WGS sequence"/>
</dbReference>
<sequence length="146" mass="15511">MSRLIEVWGDTVDTKHLSASIALGAGIATPTFLLGRKFFRATVEDQTLAQSYALLLGLAACLVAAFIAARLFKPKRIVTQSAATAESRREALAAIAADGGEWTDPADLSVEARDELRQLGLYDVLVQAHLDAEPGAGTGDQQEARS</sequence>
<keyword evidence="1" id="KW-1133">Transmembrane helix</keyword>
<dbReference type="AlphaFoldDB" id="A0A543A7J8"/>
<feature type="transmembrane region" description="Helical" evidence="1">
    <location>
        <begin position="21"/>
        <end position="39"/>
    </location>
</feature>
<evidence type="ECO:0000313" key="3">
    <source>
        <dbReference type="Proteomes" id="UP000320209"/>
    </source>
</evidence>